<reference evidence="2 3" key="1">
    <citation type="submission" date="2019-02" db="EMBL/GenBank/DDBJ databases">
        <title>Deep-cultivation of Planctomycetes and their phenomic and genomic characterization uncovers novel biology.</title>
        <authorList>
            <person name="Wiegand S."/>
            <person name="Jogler M."/>
            <person name="Boedeker C."/>
            <person name="Pinto D."/>
            <person name="Vollmers J."/>
            <person name="Rivas-Marin E."/>
            <person name="Kohn T."/>
            <person name="Peeters S.H."/>
            <person name="Heuer A."/>
            <person name="Rast P."/>
            <person name="Oberbeckmann S."/>
            <person name="Bunk B."/>
            <person name="Jeske O."/>
            <person name="Meyerdierks A."/>
            <person name="Storesund J.E."/>
            <person name="Kallscheuer N."/>
            <person name="Luecker S."/>
            <person name="Lage O.M."/>
            <person name="Pohl T."/>
            <person name="Merkel B.J."/>
            <person name="Hornburger P."/>
            <person name="Mueller R.-W."/>
            <person name="Bruemmer F."/>
            <person name="Labrenz M."/>
            <person name="Spormann A.M."/>
            <person name="Op den Camp H."/>
            <person name="Overmann J."/>
            <person name="Amann R."/>
            <person name="Jetten M.S.M."/>
            <person name="Mascher T."/>
            <person name="Medema M.H."/>
            <person name="Devos D.P."/>
            <person name="Kaster A.-K."/>
            <person name="Ovreas L."/>
            <person name="Rohde M."/>
            <person name="Galperin M.Y."/>
            <person name="Jogler C."/>
        </authorList>
    </citation>
    <scope>NUCLEOTIDE SEQUENCE [LARGE SCALE GENOMIC DNA]</scope>
    <source>
        <strain evidence="2 3">Pla110</strain>
    </source>
</reference>
<sequence length="56" mass="6247">MPKSVGDAWDGTMAAGINEIASSNTRARKMRNELKPECAQRLSRKGPEPLARFDWT</sequence>
<keyword evidence="3" id="KW-1185">Reference proteome</keyword>
<evidence type="ECO:0000313" key="2">
    <source>
        <dbReference type="EMBL" id="QDU78454.1"/>
    </source>
</evidence>
<accession>A0A518CH07</accession>
<dbReference type="Proteomes" id="UP000317178">
    <property type="component" value="Chromosome"/>
</dbReference>
<dbReference type="KEGG" id="plon:Pla110_01580"/>
<gene>
    <name evidence="2" type="ORF">Pla110_01580</name>
</gene>
<feature type="region of interest" description="Disordered" evidence="1">
    <location>
        <begin position="35"/>
        <end position="56"/>
    </location>
</feature>
<proteinExistence type="predicted"/>
<name>A0A518CH07_9PLAN</name>
<dbReference type="EMBL" id="CP036281">
    <property type="protein sequence ID" value="QDU78454.1"/>
    <property type="molecule type" value="Genomic_DNA"/>
</dbReference>
<organism evidence="2 3">
    <name type="scientific">Polystyrenella longa</name>
    <dbReference type="NCBI Taxonomy" id="2528007"/>
    <lineage>
        <taxon>Bacteria</taxon>
        <taxon>Pseudomonadati</taxon>
        <taxon>Planctomycetota</taxon>
        <taxon>Planctomycetia</taxon>
        <taxon>Planctomycetales</taxon>
        <taxon>Planctomycetaceae</taxon>
        <taxon>Polystyrenella</taxon>
    </lineage>
</organism>
<protein>
    <submittedName>
        <fullName evidence="2">Uncharacterized protein</fullName>
    </submittedName>
</protein>
<evidence type="ECO:0000256" key="1">
    <source>
        <dbReference type="SAM" id="MobiDB-lite"/>
    </source>
</evidence>
<dbReference type="AlphaFoldDB" id="A0A518CH07"/>
<evidence type="ECO:0000313" key="3">
    <source>
        <dbReference type="Proteomes" id="UP000317178"/>
    </source>
</evidence>